<dbReference type="Proteomes" id="UP000827721">
    <property type="component" value="Unassembled WGS sequence"/>
</dbReference>
<dbReference type="PANTHER" id="PTHR11654">
    <property type="entry name" value="OLIGOPEPTIDE TRANSPORTER-RELATED"/>
    <property type="match status" value="1"/>
</dbReference>
<evidence type="ECO:0000256" key="6">
    <source>
        <dbReference type="SAM" id="MobiDB-lite"/>
    </source>
</evidence>
<feature type="transmembrane region" description="Helical" evidence="7">
    <location>
        <begin position="567"/>
        <end position="585"/>
    </location>
</feature>
<comment type="similarity">
    <text evidence="2">Belongs to the major facilitator superfamily. Proton-dependent oligopeptide transporter (POT/PTR) (TC 2.A.17) family.</text>
</comment>
<evidence type="ECO:0000256" key="7">
    <source>
        <dbReference type="SAM" id="Phobius"/>
    </source>
</evidence>
<evidence type="ECO:0000256" key="1">
    <source>
        <dbReference type="ARBA" id="ARBA00004141"/>
    </source>
</evidence>
<reference evidence="8 9" key="1">
    <citation type="submission" date="2021-02" db="EMBL/GenBank/DDBJ databases">
        <title>Plant Genome Project.</title>
        <authorList>
            <person name="Zhang R.-G."/>
        </authorList>
    </citation>
    <scope>NUCLEOTIDE SEQUENCE [LARGE SCALE GENOMIC DNA]</scope>
    <source>
        <tissue evidence="8">Leaves</tissue>
    </source>
</reference>
<organism evidence="8 9">
    <name type="scientific">Xanthoceras sorbifolium</name>
    <dbReference type="NCBI Taxonomy" id="99658"/>
    <lineage>
        <taxon>Eukaryota</taxon>
        <taxon>Viridiplantae</taxon>
        <taxon>Streptophyta</taxon>
        <taxon>Embryophyta</taxon>
        <taxon>Tracheophyta</taxon>
        <taxon>Spermatophyta</taxon>
        <taxon>Magnoliopsida</taxon>
        <taxon>eudicotyledons</taxon>
        <taxon>Gunneridae</taxon>
        <taxon>Pentapetalae</taxon>
        <taxon>rosids</taxon>
        <taxon>malvids</taxon>
        <taxon>Sapindales</taxon>
        <taxon>Sapindaceae</taxon>
        <taxon>Xanthoceroideae</taxon>
        <taxon>Xanthoceras</taxon>
    </lineage>
</organism>
<keyword evidence="4 7" id="KW-1133">Transmembrane helix</keyword>
<dbReference type="EMBL" id="JAFEMO010000014">
    <property type="protein sequence ID" value="KAH7548163.1"/>
    <property type="molecule type" value="Genomic_DNA"/>
</dbReference>
<dbReference type="Pfam" id="PF00854">
    <property type="entry name" value="PTR2"/>
    <property type="match status" value="1"/>
</dbReference>
<proteinExistence type="inferred from homology"/>
<feature type="transmembrane region" description="Helical" evidence="7">
    <location>
        <begin position="515"/>
        <end position="536"/>
    </location>
</feature>
<feature type="compositionally biased region" description="Basic and acidic residues" evidence="6">
    <location>
        <begin position="1"/>
        <end position="12"/>
    </location>
</feature>
<feature type="transmembrane region" description="Helical" evidence="7">
    <location>
        <begin position="152"/>
        <end position="171"/>
    </location>
</feature>
<feature type="transmembrane region" description="Helical" evidence="7">
    <location>
        <begin position="192"/>
        <end position="215"/>
    </location>
</feature>
<feature type="transmembrane region" description="Helical" evidence="7">
    <location>
        <begin position="221"/>
        <end position="242"/>
    </location>
</feature>
<protein>
    <submittedName>
        <fullName evidence="8">Uncharacterized protein</fullName>
    </submittedName>
</protein>
<feature type="compositionally biased region" description="Basic and acidic residues" evidence="6">
    <location>
        <begin position="23"/>
        <end position="33"/>
    </location>
</feature>
<comment type="caution">
    <text evidence="8">The sequence shown here is derived from an EMBL/GenBank/DDBJ whole genome shotgun (WGS) entry which is preliminary data.</text>
</comment>
<keyword evidence="3 7" id="KW-0812">Transmembrane</keyword>
<name>A0ABQ8H4C7_9ROSI</name>
<feature type="transmembrane region" description="Helical" evidence="7">
    <location>
        <begin position="425"/>
        <end position="446"/>
    </location>
</feature>
<evidence type="ECO:0000256" key="5">
    <source>
        <dbReference type="ARBA" id="ARBA00023136"/>
    </source>
</evidence>
<evidence type="ECO:0000256" key="2">
    <source>
        <dbReference type="ARBA" id="ARBA00005982"/>
    </source>
</evidence>
<feature type="transmembrane region" description="Helical" evidence="7">
    <location>
        <begin position="343"/>
        <end position="368"/>
    </location>
</feature>
<evidence type="ECO:0000313" key="9">
    <source>
        <dbReference type="Proteomes" id="UP000827721"/>
    </source>
</evidence>
<dbReference type="Gene3D" id="1.20.1250.20">
    <property type="entry name" value="MFS general substrate transporter like domains"/>
    <property type="match status" value="1"/>
</dbReference>
<keyword evidence="9" id="KW-1185">Reference proteome</keyword>
<accession>A0ABQ8H4C7</accession>
<dbReference type="InterPro" id="IPR000109">
    <property type="entry name" value="POT_fam"/>
</dbReference>
<comment type="subcellular location">
    <subcellularLocation>
        <location evidence="1">Membrane</location>
        <topology evidence="1">Multi-pass membrane protein</topology>
    </subcellularLocation>
</comment>
<evidence type="ECO:0000256" key="4">
    <source>
        <dbReference type="ARBA" id="ARBA00022989"/>
    </source>
</evidence>
<evidence type="ECO:0000256" key="3">
    <source>
        <dbReference type="ARBA" id="ARBA00022692"/>
    </source>
</evidence>
<feature type="transmembrane region" description="Helical" evidence="7">
    <location>
        <begin position="62"/>
        <end position="79"/>
    </location>
</feature>
<sequence length="617" mass="68838">MQKIERTERSSGDHQAMSESDDQEKWVHDSSVDHKGKVPTRASTGVWKASLFIITIEFSERLTYFGIATNLIMYLTEVMHQDLAPAAKNVMYWTGVSTLMPLVGGFLADTYTGRYAMILFSSLIYLLFIPSLKPCDDLGGKCKQARNVHEVVFFTAIYFISIGTGGIRPCLESFGADQFDDNHSKERKKKMSYFNWWNTALCCGLLLGVTVIVSLQDHLSWGVADLVLTIFMAVTLVVFYMGKPYYRYRTPQGSPIKPMFQVLVAAIKKRKLSCPSNPSLLYESPVSKMPQGMLLCHTRKLRFLDKAAIIEEEENMVSTDHHQKSTPNPWRLQTVTRIEEMKLVLNMIPIWLTSLTFGIGVAQAATFFVKQAATMDRKISDSVTVPPASIYSIGAIAMIISVSIYDKVLVPYLRRVTGDERGLKILQRIGIGMVLSAIAMVVAALVERKRLRVVEEEIIQQEGGGGENKGTTLSMNVFWLAPQYTIHGCADAFALVGLQEYFYDQVPDSMKSLGIAFYLSVIGLGSFLSSFLIIIVNHVTGGIGGGGGNHHKSWIGKDLNVSRLDNFFWLLAALNVLNLCFYVILARRYAYKNVQGRVQVVADCHKDDDGVEFDIAA</sequence>
<feature type="region of interest" description="Disordered" evidence="6">
    <location>
        <begin position="1"/>
        <end position="33"/>
    </location>
</feature>
<feature type="transmembrane region" description="Helical" evidence="7">
    <location>
        <begin position="484"/>
        <end position="503"/>
    </location>
</feature>
<feature type="transmembrane region" description="Helical" evidence="7">
    <location>
        <begin position="388"/>
        <end position="405"/>
    </location>
</feature>
<evidence type="ECO:0000313" key="8">
    <source>
        <dbReference type="EMBL" id="KAH7548163.1"/>
    </source>
</evidence>
<feature type="transmembrane region" description="Helical" evidence="7">
    <location>
        <begin position="91"/>
        <end position="108"/>
    </location>
</feature>
<feature type="transmembrane region" description="Helical" evidence="7">
    <location>
        <begin position="115"/>
        <end position="132"/>
    </location>
</feature>
<dbReference type="SUPFAM" id="SSF103473">
    <property type="entry name" value="MFS general substrate transporter"/>
    <property type="match status" value="1"/>
</dbReference>
<dbReference type="InterPro" id="IPR036259">
    <property type="entry name" value="MFS_trans_sf"/>
</dbReference>
<gene>
    <name evidence="8" type="ORF">JRO89_XS14G0076300</name>
</gene>
<keyword evidence="5 7" id="KW-0472">Membrane</keyword>